<sequence length="110" mass="12579">MDIFKMSCVFLTTFLCQFFELSFSVESDRTYSTKKVVSTHIYYIYTTVQQKRKSASSITISTRHSILSLIGRENEGQAHILTVINYEQSINAAYGCGRFCVCYLSALIPY</sequence>
<feature type="chain" id="PRO_5007051383" description="Secreted protein" evidence="1">
    <location>
        <begin position="25"/>
        <end position="110"/>
    </location>
</feature>
<keyword evidence="1" id="KW-0732">Signal</keyword>
<reference evidence="2" key="1">
    <citation type="submission" date="2016-01" db="EMBL/GenBank/DDBJ databases">
        <title>Reference transcriptome for the parasite Schistocephalus solidus: insights into the molecular evolution of parasitism.</title>
        <authorList>
            <person name="Hebert F.O."/>
            <person name="Grambauer S."/>
            <person name="Barber I."/>
            <person name="Landry C.R."/>
            <person name="Aubin-Horth N."/>
        </authorList>
    </citation>
    <scope>NUCLEOTIDE SEQUENCE</scope>
</reference>
<dbReference type="AlphaFoldDB" id="A0A0X3PZF6"/>
<evidence type="ECO:0008006" key="3">
    <source>
        <dbReference type="Google" id="ProtNLM"/>
    </source>
</evidence>
<organism evidence="2">
    <name type="scientific">Schistocephalus solidus</name>
    <name type="common">Tapeworm</name>
    <dbReference type="NCBI Taxonomy" id="70667"/>
    <lineage>
        <taxon>Eukaryota</taxon>
        <taxon>Metazoa</taxon>
        <taxon>Spiralia</taxon>
        <taxon>Lophotrochozoa</taxon>
        <taxon>Platyhelminthes</taxon>
        <taxon>Cestoda</taxon>
        <taxon>Eucestoda</taxon>
        <taxon>Diphyllobothriidea</taxon>
        <taxon>Diphyllobothriidae</taxon>
        <taxon>Schistocephalus</taxon>
    </lineage>
</organism>
<gene>
    <name evidence="2" type="ORF">TR88689</name>
</gene>
<feature type="signal peptide" evidence="1">
    <location>
        <begin position="1"/>
        <end position="24"/>
    </location>
</feature>
<name>A0A0X3PZF6_SCHSO</name>
<evidence type="ECO:0000256" key="1">
    <source>
        <dbReference type="SAM" id="SignalP"/>
    </source>
</evidence>
<dbReference type="EMBL" id="GEEE01009243">
    <property type="protein sequence ID" value="JAP53982.1"/>
    <property type="molecule type" value="Transcribed_RNA"/>
</dbReference>
<evidence type="ECO:0000313" key="2">
    <source>
        <dbReference type="EMBL" id="JAP53982.1"/>
    </source>
</evidence>
<accession>A0A0X3PZF6</accession>
<protein>
    <recommendedName>
        <fullName evidence="3">Secreted protein</fullName>
    </recommendedName>
</protein>
<proteinExistence type="predicted"/>